<accession>C0QR03</accession>
<evidence type="ECO:0000313" key="1">
    <source>
        <dbReference type="EMBL" id="ACO03909.1"/>
    </source>
</evidence>
<dbReference type="Proteomes" id="UP000001366">
    <property type="component" value="Chromosome"/>
</dbReference>
<organism evidence="1 2">
    <name type="scientific">Persephonella marina (strain DSM 14350 / EX-H1)</name>
    <dbReference type="NCBI Taxonomy" id="123214"/>
    <lineage>
        <taxon>Bacteria</taxon>
        <taxon>Pseudomonadati</taxon>
        <taxon>Aquificota</taxon>
        <taxon>Aquificia</taxon>
        <taxon>Aquificales</taxon>
        <taxon>Hydrogenothermaceae</taxon>
        <taxon>Persephonella</taxon>
    </lineage>
</organism>
<dbReference type="OrthoDB" id="15650at2"/>
<reference evidence="1 2" key="1">
    <citation type="journal article" date="2009" name="J. Bacteriol.">
        <title>Complete and draft genome sequences of six members of the Aquificales.</title>
        <authorList>
            <person name="Reysenbach A.L."/>
            <person name="Hamamura N."/>
            <person name="Podar M."/>
            <person name="Griffiths E."/>
            <person name="Ferreira S."/>
            <person name="Hochstein R."/>
            <person name="Heidelberg J."/>
            <person name="Johnson J."/>
            <person name="Mead D."/>
            <person name="Pohorille A."/>
            <person name="Sarmiento M."/>
            <person name="Schweighofer K."/>
            <person name="Seshadri R."/>
            <person name="Voytek M.A."/>
        </authorList>
    </citation>
    <scope>NUCLEOTIDE SEQUENCE [LARGE SCALE GENOMIC DNA]</scope>
    <source>
        <strain evidence="2">DSM 14350 / EX-H1</strain>
    </source>
</reference>
<protein>
    <submittedName>
        <fullName evidence="1">Uncharacterized protein</fullName>
    </submittedName>
</protein>
<evidence type="ECO:0000313" key="2">
    <source>
        <dbReference type="Proteomes" id="UP000001366"/>
    </source>
</evidence>
<name>C0QR03_PERMH</name>
<keyword evidence="2" id="KW-1185">Reference proteome</keyword>
<dbReference type="KEGG" id="pmx:PERMA_1330"/>
<dbReference type="AlphaFoldDB" id="C0QR03"/>
<dbReference type="RefSeq" id="WP_012676148.1">
    <property type="nucleotide sequence ID" value="NC_012440.1"/>
</dbReference>
<proteinExistence type="predicted"/>
<dbReference type="EMBL" id="CP001230">
    <property type="protein sequence ID" value="ACO03909.1"/>
    <property type="molecule type" value="Genomic_DNA"/>
</dbReference>
<sequence>MYLKKLLLILLVVFSVGYSAVHHHQDGRVHLDCPVCLFQINNLSDGSVESFEAVILQFPSDIYFPENQVLYLQRIVSYIYQRAPPLSDL</sequence>
<dbReference type="PaxDb" id="123214-PERMA_1330"/>
<gene>
    <name evidence="1" type="ordered locus">PERMA_1330</name>
</gene>
<dbReference type="HOGENOM" id="CLU_2452010_0_0_0"/>
<dbReference type="STRING" id="123214.PERMA_1330"/>